<dbReference type="Pfam" id="PF02224">
    <property type="entry name" value="Cytidylate_kin"/>
    <property type="match status" value="1"/>
</dbReference>
<dbReference type="EC" id="2.7.4.25" evidence="8"/>
<evidence type="ECO:0000313" key="10">
    <source>
        <dbReference type="EMBL" id="MFC6632054.1"/>
    </source>
</evidence>
<name>A0ABW1YH68_9GAMM</name>
<comment type="catalytic activity">
    <reaction evidence="6 8">
        <text>dCMP + ATP = dCDP + ADP</text>
        <dbReference type="Rhea" id="RHEA:25094"/>
        <dbReference type="ChEBI" id="CHEBI:30616"/>
        <dbReference type="ChEBI" id="CHEBI:57566"/>
        <dbReference type="ChEBI" id="CHEBI:58593"/>
        <dbReference type="ChEBI" id="CHEBI:456216"/>
        <dbReference type="EC" id="2.7.4.25"/>
    </reaction>
</comment>
<keyword evidence="4 8" id="KW-0418">Kinase</keyword>
<evidence type="ECO:0000256" key="8">
    <source>
        <dbReference type="HAMAP-Rule" id="MF_00238"/>
    </source>
</evidence>
<dbReference type="EMBL" id="JBHSVR010000001">
    <property type="protein sequence ID" value="MFC6632054.1"/>
    <property type="molecule type" value="Genomic_DNA"/>
</dbReference>
<keyword evidence="8" id="KW-0963">Cytoplasm</keyword>
<dbReference type="Gene3D" id="3.40.50.300">
    <property type="entry name" value="P-loop containing nucleotide triphosphate hydrolases"/>
    <property type="match status" value="1"/>
</dbReference>
<keyword evidence="5 8" id="KW-0067">ATP-binding</keyword>
<reference evidence="11" key="1">
    <citation type="journal article" date="2019" name="Int. J. Syst. Evol. Microbiol.">
        <title>The Global Catalogue of Microorganisms (GCM) 10K type strain sequencing project: providing services to taxonomists for standard genome sequencing and annotation.</title>
        <authorList>
            <consortium name="The Broad Institute Genomics Platform"/>
            <consortium name="The Broad Institute Genome Sequencing Center for Infectious Disease"/>
            <person name="Wu L."/>
            <person name="Ma J."/>
        </authorList>
    </citation>
    <scope>NUCLEOTIDE SEQUENCE [LARGE SCALE GENOMIC DNA]</scope>
    <source>
        <strain evidence="11">CGMCC 1.13718</strain>
    </source>
</reference>
<evidence type="ECO:0000256" key="4">
    <source>
        <dbReference type="ARBA" id="ARBA00022777"/>
    </source>
</evidence>
<evidence type="ECO:0000259" key="9">
    <source>
        <dbReference type="Pfam" id="PF02224"/>
    </source>
</evidence>
<evidence type="ECO:0000256" key="3">
    <source>
        <dbReference type="ARBA" id="ARBA00022741"/>
    </source>
</evidence>
<comment type="catalytic activity">
    <reaction evidence="7 8">
        <text>CMP + ATP = CDP + ADP</text>
        <dbReference type="Rhea" id="RHEA:11600"/>
        <dbReference type="ChEBI" id="CHEBI:30616"/>
        <dbReference type="ChEBI" id="CHEBI:58069"/>
        <dbReference type="ChEBI" id="CHEBI:60377"/>
        <dbReference type="ChEBI" id="CHEBI:456216"/>
        <dbReference type="EC" id="2.7.4.25"/>
    </reaction>
</comment>
<dbReference type="PANTHER" id="PTHR21299:SF2">
    <property type="entry name" value="CYTIDYLATE KINASE"/>
    <property type="match status" value="1"/>
</dbReference>
<dbReference type="RefSeq" id="WP_193192172.1">
    <property type="nucleotide sequence ID" value="NZ_JACZFR010000026.1"/>
</dbReference>
<sequence length="232" mass="25369">MTDKQSQVPVITIDGPSGSGKGTIAKLLAERLKYSLLDSGALYRLTALAALNRDADLSDEATLTEIAANLDIRFELRDGEVAALLEDRDVSRDIRMERVSMAASKVAAMPGVRAALLQRQRDFRRVPGLVADGRDMGTTVFPDAPVKVFLTASAEERARRRFEQLREKGVSVSLRDLLEDIRARDARDMNRAASPLAPAEDAVELDSTGVDIDGVLQTVLQLVRDRIRVRGG</sequence>
<evidence type="ECO:0000256" key="5">
    <source>
        <dbReference type="ARBA" id="ARBA00022840"/>
    </source>
</evidence>
<evidence type="ECO:0000256" key="2">
    <source>
        <dbReference type="ARBA" id="ARBA00022679"/>
    </source>
</evidence>
<gene>
    <name evidence="8 10" type="primary">cmk</name>
    <name evidence="10" type="ORF">ACFQBM_02120</name>
</gene>
<comment type="subcellular location">
    <subcellularLocation>
        <location evidence="8">Cytoplasm</location>
    </subcellularLocation>
</comment>
<evidence type="ECO:0000256" key="6">
    <source>
        <dbReference type="ARBA" id="ARBA00047615"/>
    </source>
</evidence>
<dbReference type="Proteomes" id="UP001596425">
    <property type="component" value="Unassembled WGS sequence"/>
</dbReference>
<keyword evidence="11" id="KW-1185">Reference proteome</keyword>
<dbReference type="InterPro" id="IPR003136">
    <property type="entry name" value="Cytidylate_kin"/>
</dbReference>
<keyword evidence="3 8" id="KW-0547">Nucleotide-binding</keyword>
<dbReference type="GO" id="GO:0016301">
    <property type="term" value="F:kinase activity"/>
    <property type="evidence" value="ECO:0007669"/>
    <property type="project" value="UniProtKB-KW"/>
</dbReference>
<evidence type="ECO:0000256" key="1">
    <source>
        <dbReference type="ARBA" id="ARBA00009427"/>
    </source>
</evidence>
<feature type="binding site" evidence="8">
    <location>
        <begin position="15"/>
        <end position="23"/>
    </location>
    <ligand>
        <name>ATP</name>
        <dbReference type="ChEBI" id="CHEBI:30616"/>
    </ligand>
</feature>
<evidence type="ECO:0000256" key="7">
    <source>
        <dbReference type="ARBA" id="ARBA00048478"/>
    </source>
</evidence>
<comment type="caution">
    <text evidence="10">The sequence shown here is derived from an EMBL/GenBank/DDBJ whole genome shotgun (WGS) entry which is preliminary data.</text>
</comment>
<dbReference type="PANTHER" id="PTHR21299">
    <property type="entry name" value="CYTIDYLATE KINASE/PANTOATE-BETA-ALANINE LIGASE"/>
    <property type="match status" value="1"/>
</dbReference>
<dbReference type="InterPro" id="IPR027417">
    <property type="entry name" value="P-loop_NTPase"/>
</dbReference>
<dbReference type="SUPFAM" id="SSF52540">
    <property type="entry name" value="P-loop containing nucleoside triphosphate hydrolases"/>
    <property type="match status" value="1"/>
</dbReference>
<organism evidence="10 11">
    <name type="scientific">Microbulbifer taiwanensis</name>
    <dbReference type="NCBI Taxonomy" id="986746"/>
    <lineage>
        <taxon>Bacteria</taxon>
        <taxon>Pseudomonadati</taxon>
        <taxon>Pseudomonadota</taxon>
        <taxon>Gammaproteobacteria</taxon>
        <taxon>Cellvibrionales</taxon>
        <taxon>Microbulbiferaceae</taxon>
        <taxon>Microbulbifer</taxon>
    </lineage>
</organism>
<accession>A0ABW1YH68</accession>
<dbReference type="CDD" id="cd02020">
    <property type="entry name" value="CMPK"/>
    <property type="match status" value="1"/>
</dbReference>
<comment type="similarity">
    <text evidence="1 8">Belongs to the cytidylate kinase family. Type 1 subfamily.</text>
</comment>
<proteinExistence type="inferred from homology"/>
<dbReference type="NCBIfam" id="TIGR00017">
    <property type="entry name" value="cmk"/>
    <property type="match status" value="1"/>
</dbReference>
<feature type="domain" description="Cytidylate kinase" evidence="9">
    <location>
        <begin position="11"/>
        <end position="224"/>
    </location>
</feature>
<dbReference type="InterPro" id="IPR011994">
    <property type="entry name" value="Cytidylate_kinase_dom"/>
</dbReference>
<protein>
    <recommendedName>
        <fullName evidence="8">Cytidylate kinase</fullName>
        <shortName evidence="8">CK</shortName>
        <ecNumber evidence="8">2.7.4.25</ecNumber>
    </recommendedName>
    <alternativeName>
        <fullName evidence="8">Cytidine monophosphate kinase</fullName>
        <shortName evidence="8">CMP kinase</shortName>
    </alternativeName>
</protein>
<keyword evidence="2 8" id="KW-0808">Transferase</keyword>
<dbReference type="HAMAP" id="MF_00238">
    <property type="entry name" value="Cytidyl_kinase_type1"/>
    <property type="match status" value="1"/>
</dbReference>
<evidence type="ECO:0000313" key="11">
    <source>
        <dbReference type="Proteomes" id="UP001596425"/>
    </source>
</evidence>